<organism evidence="2 4">
    <name type="scientific">Thermus tengchongensis</name>
    <dbReference type="NCBI Taxonomy" id="1214928"/>
    <lineage>
        <taxon>Bacteria</taxon>
        <taxon>Thermotogati</taxon>
        <taxon>Deinococcota</taxon>
        <taxon>Deinococci</taxon>
        <taxon>Thermales</taxon>
        <taxon>Thermaceae</taxon>
        <taxon>Thermus</taxon>
    </lineage>
</organism>
<evidence type="ECO:0000313" key="2">
    <source>
        <dbReference type="EMBL" id="TFU26187.1"/>
    </source>
</evidence>
<dbReference type="AlphaFoldDB" id="A0A4Y9FAJ4"/>
<dbReference type="OrthoDB" id="32802at2"/>
<sequence length="83" mass="9051">MKEDKAFYTLSVDGKTYAFRRPEVSQLDRFGSRMARAPLSAALDFTRELALEPEAWAQATSERPGLALAAVNGIMEALGFLAG</sequence>
<dbReference type="EMBL" id="SKBL01000002">
    <property type="protein sequence ID" value="TFU17539.1"/>
    <property type="molecule type" value="Genomic_DNA"/>
</dbReference>
<comment type="caution">
    <text evidence="2">The sequence shown here is derived from an EMBL/GenBank/DDBJ whole genome shotgun (WGS) entry which is preliminary data.</text>
</comment>
<protein>
    <submittedName>
        <fullName evidence="2">Uncharacterized protein</fullName>
    </submittedName>
</protein>
<proteinExistence type="predicted"/>
<dbReference type="RefSeq" id="WP_135260306.1">
    <property type="nucleotide sequence ID" value="NZ_ML214240.1"/>
</dbReference>
<gene>
    <name evidence="1" type="ORF">E0489_01815</name>
    <name evidence="2" type="ORF">E0687_07290</name>
</gene>
<dbReference type="Gene3D" id="3.30.2220.10">
    <property type="entry name" value="rbstp2171"/>
    <property type="match status" value="1"/>
</dbReference>
<dbReference type="Proteomes" id="UP000297668">
    <property type="component" value="Unassembled WGS sequence"/>
</dbReference>
<keyword evidence="3" id="KW-1185">Reference proteome</keyword>
<dbReference type="EMBL" id="SJZF01000011">
    <property type="protein sequence ID" value="TFU26187.1"/>
    <property type="molecule type" value="Genomic_DNA"/>
</dbReference>
<evidence type="ECO:0000313" key="4">
    <source>
        <dbReference type="Proteomes" id="UP000297668"/>
    </source>
</evidence>
<accession>A0A4Y9FAJ4</accession>
<dbReference type="Proteomes" id="UP000297244">
    <property type="component" value="Unassembled WGS sequence"/>
</dbReference>
<evidence type="ECO:0000313" key="1">
    <source>
        <dbReference type="EMBL" id="TFU17539.1"/>
    </source>
</evidence>
<evidence type="ECO:0000313" key="3">
    <source>
        <dbReference type="Proteomes" id="UP000297244"/>
    </source>
</evidence>
<reference evidence="3 4" key="1">
    <citation type="submission" date="2019-03" db="EMBL/GenBank/DDBJ databases">
        <title>Thermus tengchongensis species for the arsenic transformation mechanism.</title>
        <authorList>
            <person name="Yuan G.C."/>
        </authorList>
    </citation>
    <scope>NUCLEOTIDE SEQUENCE [LARGE SCALE GENOMIC DNA]</scope>
    <source>
        <strain evidence="2 4">15W</strain>
        <strain evidence="1 3">15Y</strain>
    </source>
</reference>
<name>A0A4Y9FAJ4_9DEIN</name>